<keyword evidence="4 7" id="KW-1133">Transmembrane helix</keyword>
<dbReference type="Proteomes" id="UP000030151">
    <property type="component" value="Unassembled WGS sequence"/>
</dbReference>
<keyword evidence="2" id="KW-1003">Cell membrane</keyword>
<dbReference type="HOGENOM" id="CLU_053359_0_0_1"/>
<evidence type="ECO:0000256" key="1">
    <source>
        <dbReference type="ARBA" id="ARBA00004651"/>
    </source>
</evidence>
<dbReference type="AlphaFoldDB" id="A0A0A1V272"/>
<dbReference type="EMBL" id="JELW01000002">
    <property type="protein sequence ID" value="EXV04269.1"/>
    <property type="molecule type" value="Genomic_DNA"/>
</dbReference>
<dbReference type="InterPro" id="IPR003807">
    <property type="entry name" value="DUF202"/>
</dbReference>
<dbReference type="InterPro" id="IPR052053">
    <property type="entry name" value="IM_YidH-like"/>
</dbReference>
<organism evidence="9 10">
    <name type="scientific">Metarhizium robertsii</name>
    <dbReference type="NCBI Taxonomy" id="568076"/>
    <lineage>
        <taxon>Eukaryota</taxon>
        <taxon>Fungi</taxon>
        <taxon>Dikarya</taxon>
        <taxon>Ascomycota</taxon>
        <taxon>Pezizomycotina</taxon>
        <taxon>Sordariomycetes</taxon>
        <taxon>Hypocreomycetidae</taxon>
        <taxon>Hypocreales</taxon>
        <taxon>Clavicipitaceae</taxon>
        <taxon>Metarhizium</taxon>
    </lineage>
</organism>
<keyword evidence="5 7" id="KW-0472">Membrane</keyword>
<reference evidence="9 10" key="1">
    <citation type="submission" date="2014-02" db="EMBL/GenBank/DDBJ databases">
        <title>The genome sequence of the entomopathogenic fungus Metarhizium robertsii ARSEF 2575.</title>
        <authorList>
            <person name="Giuliano Garisto Donzelli B."/>
            <person name="Roe B.A."/>
            <person name="Macmil S.L."/>
            <person name="Krasnoff S.B."/>
            <person name="Gibson D.M."/>
        </authorList>
    </citation>
    <scope>NUCLEOTIDE SEQUENCE [LARGE SCALE GENOMIC DNA]</scope>
    <source>
        <strain evidence="9 10">ARSEF 2575</strain>
    </source>
</reference>
<dbReference type="GO" id="GO:0005886">
    <property type="term" value="C:plasma membrane"/>
    <property type="evidence" value="ECO:0007669"/>
    <property type="project" value="UniProtKB-SubCell"/>
</dbReference>
<evidence type="ECO:0000256" key="4">
    <source>
        <dbReference type="ARBA" id="ARBA00022989"/>
    </source>
</evidence>
<dbReference type="PANTHER" id="PTHR34187">
    <property type="entry name" value="FGR18P"/>
    <property type="match status" value="1"/>
</dbReference>
<feature type="compositionally biased region" description="Polar residues" evidence="6">
    <location>
        <begin position="1"/>
        <end position="14"/>
    </location>
</feature>
<feature type="transmembrane region" description="Helical" evidence="7">
    <location>
        <begin position="200"/>
        <end position="222"/>
    </location>
</feature>
<dbReference type="PANTHER" id="PTHR34187:SF2">
    <property type="entry name" value="DUF202 DOMAIN-CONTAINING PROTEIN"/>
    <property type="match status" value="1"/>
</dbReference>
<feature type="transmembrane region" description="Helical" evidence="7">
    <location>
        <begin position="117"/>
        <end position="139"/>
    </location>
</feature>
<dbReference type="eggNOG" id="ENOG502S1BM">
    <property type="taxonomic scope" value="Eukaryota"/>
</dbReference>
<evidence type="ECO:0000256" key="2">
    <source>
        <dbReference type="ARBA" id="ARBA00022475"/>
    </source>
</evidence>
<evidence type="ECO:0000259" key="8">
    <source>
        <dbReference type="Pfam" id="PF02656"/>
    </source>
</evidence>
<accession>A0A0A1V272</accession>
<feature type="region of interest" description="Disordered" evidence="6">
    <location>
        <begin position="1"/>
        <end position="85"/>
    </location>
</feature>
<evidence type="ECO:0000256" key="5">
    <source>
        <dbReference type="ARBA" id="ARBA00023136"/>
    </source>
</evidence>
<gene>
    <name evidence="9" type="ORF">X797_001941</name>
</gene>
<keyword evidence="3 7" id="KW-0812">Transmembrane</keyword>
<name>A0A0A1V272_9HYPO</name>
<proteinExistence type="predicted"/>
<comment type="subcellular location">
    <subcellularLocation>
        <location evidence="1">Cell membrane</location>
        <topology evidence="1">Multi-pass membrane protein</topology>
    </subcellularLocation>
</comment>
<sequence length="229" mass="24743">MSTDPAQLSRQLSPQAVAASEDEPAPDEMTGIVSRGSGQNYQALYMAGTTRSRPSIYSRRSRPAAEDGPAEDAPNQGPEGERESRSWLRRKLGALQSVELENKGSVARDHLALERTFLAWLRTSLAFASIGVAVTQLFRLNTTISDGNGNSDSATLRRLGKPLGSAFLGISILTLLLGARRYFRGQEWVIKGKFPASRGTIILIALVALAIMLASLVVVIVIHPSDEEL</sequence>
<evidence type="ECO:0000256" key="6">
    <source>
        <dbReference type="SAM" id="MobiDB-lite"/>
    </source>
</evidence>
<feature type="transmembrane region" description="Helical" evidence="7">
    <location>
        <begin position="159"/>
        <end position="179"/>
    </location>
</feature>
<protein>
    <submittedName>
        <fullName evidence="9">DUF202 domain protein</fullName>
    </submittedName>
</protein>
<evidence type="ECO:0000256" key="3">
    <source>
        <dbReference type="ARBA" id="ARBA00022692"/>
    </source>
</evidence>
<comment type="caution">
    <text evidence="9">The sequence shown here is derived from an EMBL/GenBank/DDBJ whole genome shotgun (WGS) entry which is preliminary data.</text>
</comment>
<evidence type="ECO:0000256" key="7">
    <source>
        <dbReference type="SAM" id="Phobius"/>
    </source>
</evidence>
<evidence type="ECO:0000313" key="10">
    <source>
        <dbReference type="Proteomes" id="UP000030151"/>
    </source>
</evidence>
<evidence type="ECO:0000313" key="9">
    <source>
        <dbReference type="EMBL" id="EXV04269.1"/>
    </source>
</evidence>
<dbReference type="OrthoDB" id="199599at2759"/>
<feature type="domain" description="DUF202" evidence="8">
    <location>
        <begin position="108"/>
        <end position="185"/>
    </location>
</feature>
<dbReference type="Pfam" id="PF02656">
    <property type="entry name" value="DUF202"/>
    <property type="match status" value="1"/>
</dbReference>